<dbReference type="GO" id="GO:0006520">
    <property type="term" value="P:amino acid metabolic process"/>
    <property type="evidence" value="ECO:0007669"/>
    <property type="project" value="InterPro"/>
</dbReference>
<evidence type="ECO:0000256" key="2">
    <source>
        <dbReference type="ARBA" id="ARBA00007441"/>
    </source>
</evidence>
<dbReference type="Proteomes" id="UP000247150">
    <property type="component" value="Unassembled WGS sequence"/>
</dbReference>
<gene>
    <name evidence="8" type="ORF">DFO73_101764</name>
</gene>
<organism evidence="8 9">
    <name type="scientific">Cytobacillus oceanisediminis</name>
    <dbReference type="NCBI Taxonomy" id="665099"/>
    <lineage>
        <taxon>Bacteria</taxon>
        <taxon>Bacillati</taxon>
        <taxon>Bacillota</taxon>
        <taxon>Bacilli</taxon>
        <taxon>Bacillales</taxon>
        <taxon>Bacillaceae</taxon>
        <taxon>Cytobacillus</taxon>
    </lineage>
</organism>
<dbReference type="EMBL" id="QGTW01000001">
    <property type="protein sequence ID" value="PWW32499.1"/>
    <property type="molecule type" value="Genomic_DNA"/>
</dbReference>
<dbReference type="PANTHER" id="PTHR46383:SF4">
    <property type="entry name" value="AMINOTRANSFERASE"/>
    <property type="match status" value="1"/>
</dbReference>
<dbReference type="InterPro" id="IPR050596">
    <property type="entry name" value="AspAT/PAT-like"/>
</dbReference>
<dbReference type="PANTHER" id="PTHR46383">
    <property type="entry name" value="ASPARTATE AMINOTRANSFERASE"/>
    <property type="match status" value="1"/>
</dbReference>
<dbReference type="CDD" id="cd00609">
    <property type="entry name" value="AAT_like"/>
    <property type="match status" value="1"/>
</dbReference>
<protein>
    <recommendedName>
        <fullName evidence="6">Aminotransferase</fullName>
        <ecNumber evidence="6">2.6.1.-</ecNumber>
    </recommendedName>
</protein>
<evidence type="ECO:0000259" key="7">
    <source>
        <dbReference type="Pfam" id="PF00155"/>
    </source>
</evidence>
<reference evidence="8 9" key="1">
    <citation type="submission" date="2018-05" db="EMBL/GenBank/DDBJ databases">
        <title>Freshwater and sediment microbial communities from various areas in North America, analyzing microbe dynamics in response to fracking.</title>
        <authorList>
            <person name="Lamendella R."/>
        </authorList>
    </citation>
    <scope>NUCLEOTIDE SEQUENCE [LARGE SCALE GENOMIC DNA]</scope>
    <source>
        <strain evidence="8 9">15_TX</strain>
    </source>
</reference>
<dbReference type="SUPFAM" id="SSF53383">
    <property type="entry name" value="PLP-dependent transferases"/>
    <property type="match status" value="1"/>
</dbReference>
<evidence type="ECO:0000256" key="1">
    <source>
        <dbReference type="ARBA" id="ARBA00001933"/>
    </source>
</evidence>
<evidence type="ECO:0000256" key="3">
    <source>
        <dbReference type="ARBA" id="ARBA00022576"/>
    </source>
</evidence>
<dbReference type="GO" id="GO:0030170">
    <property type="term" value="F:pyridoxal phosphate binding"/>
    <property type="evidence" value="ECO:0007669"/>
    <property type="project" value="InterPro"/>
</dbReference>
<evidence type="ECO:0000313" key="9">
    <source>
        <dbReference type="Proteomes" id="UP000247150"/>
    </source>
</evidence>
<dbReference type="AlphaFoldDB" id="A0A2V3A6H3"/>
<keyword evidence="5" id="KW-0663">Pyridoxal phosphate</keyword>
<name>A0A2V3A6H3_9BACI</name>
<evidence type="ECO:0000256" key="4">
    <source>
        <dbReference type="ARBA" id="ARBA00022679"/>
    </source>
</evidence>
<dbReference type="InterPro" id="IPR004839">
    <property type="entry name" value="Aminotransferase_I/II_large"/>
</dbReference>
<dbReference type="InterPro" id="IPR015421">
    <property type="entry name" value="PyrdxlP-dep_Trfase_major"/>
</dbReference>
<dbReference type="PROSITE" id="PS00105">
    <property type="entry name" value="AA_TRANSFER_CLASS_1"/>
    <property type="match status" value="1"/>
</dbReference>
<dbReference type="Gene3D" id="3.40.640.10">
    <property type="entry name" value="Type I PLP-dependent aspartate aminotransferase-like (Major domain)"/>
    <property type="match status" value="1"/>
</dbReference>
<comment type="similarity">
    <text evidence="2 6">Belongs to the class-I pyridoxal-phosphate-dependent aminotransferase family.</text>
</comment>
<dbReference type="InterPro" id="IPR015422">
    <property type="entry name" value="PyrdxlP-dep_Trfase_small"/>
</dbReference>
<evidence type="ECO:0000256" key="6">
    <source>
        <dbReference type="RuleBase" id="RU000481"/>
    </source>
</evidence>
<keyword evidence="3 6" id="KW-0032">Aminotransferase</keyword>
<accession>A0A2V3A6H3</accession>
<sequence>METLAEWLKAQDLYVISDEIYSENTFGSRHVSFAALDGMRERTILINGLSKSHSMTGWRIGYTLAPASIKEQMVKVHLYNVICASITSQYAAIQALKLGGNDLELMNETYVKRRDYVYERLHRMGMETE</sequence>
<dbReference type="InterPro" id="IPR015424">
    <property type="entry name" value="PyrdxlP-dep_Trfase"/>
</dbReference>
<feature type="domain" description="Aminotransferase class I/classII large" evidence="7">
    <location>
        <begin position="2"/>
        <end position="125"/>
    </location>
</feature>
<dbReference type="InterPro" id="IPR004838">
    <property type="entry name" value="NHTrfase_class1_PyrdxlP-BS"/>
</dbReference>
<dbReference type="GO" id="GO:0008483">
    <property type="term" value="F:transaminase activity"/>
    <property type="evidence" value="ECO:0007669"/>
    <property type="project" value="UniProtKB-KW"/>
</dbReference>
<dbReference type="Gene3D" id="3.90.1150.10">
    <property type="entry name" value="Aspartate Aminotransferase, domain 1"/>
    <property type="match status" value="1"/>
</dbReference>
<evidence type="ECO:0000313" key="8">
    <source>
        <dbReference type="EMBL" id="PWW32499.1"/>
    </source>
</evidence>
<dbReference type="Pfam" id="PF00155">
    <property type="entry name" value="Aminotran_1_2"/>
    <property type="match status" value="1"/>
</dbReference>
<comment type="caution">
    <text evidence="8">The sequence shown here is derived from an EMBL/GenBank/DDBJ whole genome shotgun (WGS) entry which is preliminary data.</text>
</comment>
<proteinExistence type="inferred from homology"/>
<evidence type="ECO:0000256" key="5">
    <source>
        <dbReference type="ARBA" id="ARBA00022898"/>
    </source>
</evidence>
<comment type="cofactor">
    <cofactor evidence="1 6">
        <name>pyridoxal 5'-phosphate</name>
        <dbReference type="ChEBI" id="CHEBI:597326"/>
    </cofactor>
</comment>
<keyword evidence="4 6" id="KW-0808">Transferase</keyword>
<dbReference type="EC" id="2.6.1.-" evidence="6"/>